<accession>A0A3P6Q5Y2</accession>
<name>A0A3P6Q5Y2_ANISI</name>
<evidence type="ECO:0000313" key="1">
    <source>
        <dbReference type="EMBL" id="VDK28224.1"/>
    </source>
</evidence>
<gene>
    <name evidence="1" type="ORF">ASIM_LOCUS6972</name>
</gene>
<proteinExistence type="predicted"/>
<keyword evidence="2" id="KW-1185">Reference proteome</keyword>
<sequence length="78" mass="8702">MNLTKVLLQLVLEYPGLPSGIAGRTPLGQALKDVGIHRENYSELMRMFLQSRDEQGKQLGARLEKCSFENLDPESKAA</sequence>
<reference evidence="1 2" key="1">
    <citation type="submission" date="2018-11" db="EMBL/GenBank/DDBJ databases">
        <authorList>
            <consortium name="Pathogen Informatics"/>
        </authorList>
    </citation>
    <scope>NUCLEOTIDE SEQUENCE [LARGE SCALE GENOMIC DNA]</scope>
</reference>
<evidence type="ECO:0000313" key="2">
    <source>
        <dbReference type="Proteomes" id="UP000267096"/>
    </source>
</evidence>
<dbReference type="Proteomes" id="UP000267096">
    <property type="component" value="Unassembled WGS sequence"/>
</dbReference>
<dbReference type="AlphaFoldDB" id="A0A3P6Q5Y2"/>
<dbReference type="EMBL" id="UYRR01016058">
    <property type="protein sequence ID" value="VDK28224.1"/>
    <property type="molecule type" value="Genomic_DNA"/>
</dbReference>
<organism evidence="1 2">
    <name type="scientific">Anisakis simplex</name>
    <name type="common">Herring worm</name>
    <dbReference type="NCBI Taxonomy" id="6269"/>
    <lineage>
        <taxon>Eukaryota</taxon>
        <taxon>Metazoa</taxon>
        <taxon>Ecdysozoa</taxon>
        <taxon>Nematoda</taxon>
        <taxon>Chromadorea</taxon>
        <taxon>Rhabditida</taxon>
        <taxon>Spirurina</taxon>
        <taxon>Ascaridomorpha</taxon>
        <taxon>Ascaridoidea</taxon>
        <taxon>Anisakidae</taxon>
        <taxon>Anisakis</taxon>
        <taxon>Anisakis simplex complex</taxon>
    </lineage>
</organism>
<protein>
    <submittedName>
        <fullName evidence="1">Uncharacterized protein</fullName>
    </submittedName>
</protein>
<feature type="non-terminal residue" evidence="1">
    <location>
        <position position="78"/>
    </location>
</feature>
<dbReference type="OrthoDB" id="784962at2759"/>